<proteinExistence type="predicted"/>
<sequence>MPDNFSKFSLKQCDDIIKALLSYSETQGIEKQTTLNDLVLYYMGYQSPHSLMLKESGQQSVLMAQKMCLSKHQFTRSNFLQALTALCYEYALPEPIEFLSLKDWHAAKIIATFYHQTTEKPLQPIRLTATLDAISQLPTDKKIILLFCIRVFSPEITFEKSELGRMKEEEMTLFLNKVRKSYQLILDDTRLDQWDKHNWSAFYEAVEQNKSLTSLSLNKTSLYLCCLNEEIFQYILNLIALPHLSELFLHNNLLNTLPPELFTKLRGAIDKSPIKHIGLRHVSPEDQGLASSCGMFARYIQRSVDFESGFDGSLTQLSDDASESVASCSV</sequence>
<evidence type="ECO:0008006" key="5">
    <source>
        <dbReference type="Google" id="ProtNLM"/>
    </source>
</evidence>
<dbReference type="RefSeq" id="WP_058492931.1">
    <property type="nucleotide sequence ID" value="NZ_CBCRUR010000009.1"/>
</dbReference>
<name>A0A0W1AFR9_9GAMM</name>
<evidence type="ECO:0000256" key="1">
    <source>
        <dbReference type="ARBA" id="ARBA00022614"/>
    </source>
</evidence>
<keyword evidence="4" id="KW-1185">Reference proteome</keyword>
<dbReference type="EMBL" id="LNZC01000011">
    <property type="protein sequence ID" value="KTD80215.1"/>
    <property type="molecule type" value="Genomic_DNA"/>
</dbReference>
<dbReference type="PATRIC" id="fig|45076.6.peg.1219"/>
<evidence type="ECO:0000256" key="2">
    <source>
        <dbReference type="ARBA" id="ARBA00022737"/>
    </source>
</evidence>
<protein>
    <recommendedName>
        <fullName evidence="5">Leucine-rich repeat-containing protein</fullName>
    </recommendedName>
</protein>
<accession>A0A0W1AFR9</accession>
<reference evidence="3 4" key="1">
    <citation type="submission" date="2015-11" db="EMBL/GenBank/DDBJ databases">
        <title>Genomic analysis of 38 Legionella species identifies large and diverse effector repertoires.</title>
        <authorList>
            <person name="Burstein D."/>
            <person name="Amaro F."/>
            <person name="Zusman T."/>
            <person name="Lifshitz Z."/>
            <person name="Cohen O."/>
            <person name="Gilbert J.A."/>
            <person name="Pupko T."/>
            <person name="Shuman H.A."/>
            <person name="Segal G."/>
        </authorList>
    </citation>
    <scope>NUCLEOTIDE SEQUENCE [LARGE SCALE GENOMIC DNA]</scope>
    <source>
        <strain evidence="3 4">ATCC 49508</strain>
    </source>
</reference>
<dbReference type="OrthoDB" id="5653280at2"/>
<dbReference type="SMART" id="SM00369">
    <property type="entry name" value="LRR_TYP"/>
    <property type="match status" value="1"/>
</dbReference>
<keyword evidence="1" id="KW-0433">Leucine-rich repeat</keyword>
<dbReference type="Gene3D" id="3.80.10.10">
    <property type="entry name" value="Ribonuclease Inhibitor"/>
    <property type="match status" value="1"/>
</dbReference>
<dbReference type="InterPro" id="IPR003591">
    <property type="entry name" value="Leu-rich_rpt_typical-subtyp"/>
</dbReference>
<gene>
    <name evidence="3" type="ORF">Lwor_1123</name>
</gene>
<evidence type="ECO:0000313" key="3">
    <source>
        <dbReference type="EMBL" id="KTD80215.1"/>
    </source>
</evidence>
<dbReference type="InterPro" id="IPR032675">
    <property type="entry name" value="LRR_dom_sf"/>
</dbReference>
<organism evidence="3 4">
    <name type="scientific">Legionella worsleiensis</name>
    <dbReference type="NCBI Taxonomy" id="45076"/>
    <lineage>
        <taxon>Bacteria</taxon>
        <taxon>Pseudomonadati</taxon>
        <taxon>Pseudomonadota</taxon>
        <taxon>Gammaproteobacteria</taxon>
        <taxon>Legionellales</taxon>
        <taxon>Legionellaceae</taxon>
        <taxon>Legionella</taxon>
    </lineage>
</organism>
<dbReference type="AlphaFoldDB" id="A0A0W1AFR9"/>
<evidence type="ECO:0000313" key="4">
    <source>
        <dbReference type="Proteomes" id="UP000054662"/>
    </source>
</evidence>
<dbReference type="Proteomes" id="UP000054662">
    <property type="component" value="Unassembled WGS sequence"/>
</dbReference>
<comment type="caution">
    <text evidence="3">The sequence shown here is derived from an EMBL/GenBank/DDBJ whole genome shotgun (WGS) entry which is preliminary data.</text>
</comment>
<keyword evidence="2" id="KW-0677">Repeat</keyword>